<evidence type="ECO:0000313" key="1">
    <source>
        <dbReference type="EMBL" id="KAH0465059.1"/>
    </source>
</evidence>
<name>A0AAV7GU98_DENCH</name>
<organism evidence="1 2">
    <name type="scientific">Dendrobium chrysotoxum</name>
    <name type="common">Orchid</name>
    <dbReference type="NCBI Taxonomy" id="161865"/>
    <lineage>
        <taxon>Eukaryota</taxon>
        <taxon>Viridiplantae</taxon>
        <taxon>Streptophyta</taxon>
        <taxon>Embryophyta</taxon>
        <taxon>Tracheophyta</taxon>
        <taxon>Spermatophyta</taxon>
        <taxon>Magnoliopsida</taxon>
        <taxon>Liliopsida</taxon>
        <taxon>Asparagales</taxon>
        <taxon>Orchidaceae</taxon>
        <taxon>Epidendroideae</taxon>
        <taxon>Malaxideae</taxon>
        <taxon>Dendrobiinae</taxon>
        <taxon>Dendrobium</taxon>
    </lineage>
</organism>
<reference evidence="1 2" key="1">
    <citation type="journal article" date="2021" name="Hortic Res">
        <title>Chromosome-scale assembly of the Dendrobium chrysotoxum genome enhances the understanding of orchid evolution.</title>
        <authorList>
            <person name="Zhang Y."/>
            <person name="Zhang G.Q."/>
            <person name="Zhang D."/>
            <person name="Liu X.D."/>
            <person name="Xu X.Y."/>
            <person name="Sun W.H."/>
            <person name="Yu X."/>
            <person name="Zhu X."/>
            <person name="Wang Z.W."/>
            <person name="Zhao X."/>
            <person name="Zhong W.Y."/>
            <person name="Chen H."/>
            <person name="Yin W.L."/>
            <person name="Huang T."/>
            <person name="Niu S.C."/>
            <person name="Liu Z.J."/>
        </authorList>
    </citation>
    <scope>NUCLEOTIDE SEQUENCE [LARGE SCALE GENOMIC DNA]</scope>
    <source>
        <strain evidence="1">Lindl</strain>
    </source>
</reference>
<accession>A0AAV7GU98</accession>
<dbReference type="EMBL" id="JAGFBR010000006">
    <property type="protein sequence ID" value="KAH0465059.1"/>
    <property type="molecule type" value="Genomic_DNA"/>
</dbReference>
<dbReference type="AlphaFoldDB" id="A0AAV7GU98"/>
<dbReference type="Proteomes" id="UP000775213">
    <property type="component" value="Unassembled WGS sequence"/>
</dbReference>
<comment type="caution">
    <text evidence="1">The sequence shown here is derived from an EMBL/GenBank/DDBJ whole genome shotgun (WGS) entry which is preliminary data.</text>
</comment>
<sequence length="95" mass="10682">MPTYTAPTGVNDQYLTNMLLKIDAKLDGLKSQLQIEDAPDLLSNLIYLPLLQLLVQGQWPLISTHRTLVKTQLSKVEMIDSLFKPTTENDEDGII</sequence>
<gene>
    <name evidence="1" type="ORF">IEQ34_005162</name>
</gene>
<evidence type="ECO:0000313" key="2">
    <source>
        <dbReference type="Proteomes" id="UP000775213"/>
    </source>
</evidence>
<keyword evidence="2" id="KW-1185">Reference proteome</keyword>
<proteinExistence type="predicted"/>
<protein>
    <submittedName>
        <fullName evidence="1">Uncharacterized protein</fullName>
    </submittedName>
</protein>